<gene>
    <name evidence="2" type="ORF">A7J15_11950</name>
</gene>
<keyword evidence="3" id="KW-1185">Reference proteome</keyword>
<reference evidence="2 3" key="1">
    <citation type="submission" date="2016-05" db="EMBL/GenBank/DDBJ databases">
        <authorList>
            <person name="Lavstsen T."/>
            <person name="Jespersen J.S."/>
        </authorList>
    </citation>
    <scope>NUCLEOTIDE SEQUENCE [LARGE SCALE GENOMIC DNA]</scope>
    <source>
        <strain evidence="2 3">YLB-01</strain>
    </source>
</reference>
<dbReference type="Proteomes" id="UP000093355">
    <property type="component" value="Unassembled WGS sequence"/>
</dbReference>
<accession>A0A1B9NIV5</accession>
<keyword evidence="1" id="KW-0812">Transmembrane</keyword>
<dbReference type="EMBL" id="LXMD01000002">
    <property type="protein sequence ID" value="OCG76504.1"/>
    <property type="molecule type" value="Genomic_DNA"/>
</dbReference>
<evidence type="ECO:0000313" key="3">
    <source>
        <dbReference type="Proteomes" id="UP000093355"/>
    </source>
</evidence>
<keyword evidence="1" id="KW-1133">Transmembrane helix</keyword>
<comment type="caution">
    <text evidence="2">The sequence shown here is derived from an EMBL/GenBank/DDBJ whole genome shotgun (WGS) entry which is preliminary data.</text>
</comment>
<sequence>MGLTPTDELYPPVQYGGLWLLLAAGILIVIVGVIALIVLLTRPPKPRAERTEPERPTAERLQRLRSDYLQRIDAVERAYGEGHITARRANAELSRLTRAFVNDYTGLATPVMSLDELEAHDVHPALVDALRRHYYPSLFRGGPVIDPAAGASAAREVVNAWH</sequence>
<evidence type="ECO:0000256" key="1">
    <source>
        <dbReference type="SAM" id="Phobius"/>
    </source>
</evidence>
<dbReference type="STRING" id="904291.A7J15_11950"/>
<organism evidence="2 3">
    <name type="scientific">Microbacterium sediminis</name>
    <dbReference type="NCBI Taxonomy" id="904291"/>
    <lineage>
        <taxon>Bacteria</taxon>
        <taxon>Bacillati</taxon>
        <taxon>Actinomycetota</taxon>
        <taxon>Actinomycetes</taxon>
        <taxon>Micrococcales</taxon>
        <taxon>Microbacteriaceae</taxon>
        <taxon>Microbacterium</taxon>
    </lineage>
</organism>
<proteinExistence type="predicted"/>
<evidence type="ECO:0000313" key="2">
    <source>
        <dbReference type="EMBL" id="OCG76504.1"/>
    </source>
</evidence>
<evidence type="ECO:0008006" key="4">
    <source>
        <dbReference type="Google" id="ProtNLM"/>
    </source>
</evidence>
<feature type="transmembrane region" description="Helical" evidence="1">
    <location>
        <begin position="18"/>
        <end position="40"/>
    </location>
</feature>
<protein>
    <recommendedName>
        <fullName evidence="4">DUF4381 family protein</fullName>
    </recommendedName>
</protein>
<name>A0A1B9NIV5_9MICO</name>
<dbReference type="AlphaFoldDB" id="A0A1B9NIV5"/>
<keyword evidence="1" id="KW-0472">Membrane</keyword>